<evidence type="ECO:0000256" key="3">
    <source>
        <dbReference type="ARBA" id="ARBA00023002"/>
    </source>
</evidence>
<feature type="domain" description="Thioredoxin-like fold" evidence="7">
    <location>
        <begin position="112"/>
        <end position="266"/>
    </location>
</feature>
<name>A0A8X6HA14_TRICU</name>
<evidence type="ECO:0000256" key="1">
    <source>
        <dbReference type="ARBA" id="ARBA00005791"/>
    </source>
</evidence>
<dbReference type="PANTHER" id="PTHR13887">
    <property type="entry name" value="GLUTATHIONE S-TRANSFERASE KAPPA"/>
    <property type="match status" value="1"/>
</dbReference>
<dbReference type="Gene3D" id="3.30.530.20">
    <property type="match status" value="1"/>
</dbReference>
<dbReference type="InterPro" id="IPR023393">
    <property type="entry name" value="START-like_dom_sf"/>
</dbReference>
<accession>A0A8X6HA14</accession>
<keyword evidence="4" id="KW-1015">Disulfide bond</keyword>
<comment type="similarity">
    <text evidence="1">Belongs to the thioredoxin family. DsbA subfamily.</text>
</comment>
<dbReference type="Pfam" id="PF03364">
    <property type="entry name" value="Polyketide_cyc"/>
    <property type="match status" value="1"/>
</dbReference>
<keyword evidence="2" id="KW-0732">Signal</keyword>
<dbReference type="InterPro" id="IPR036249">
    <property type="entry name" value="Thioredoxin-like_sf"/>
</dbReference>
<dbReference type="PANTHER" id="PTHR13887:SF14">
    <property type="entry name" value="DISULFIDE BOND FORMATION PROTEIN D"/>
    <property type="match status" value="1"/>
</dbReference>
<evidence type="ECO:0000256" key="4">
    <source>
        <dbReference type="ARBA" id="ARBA00023157"/>
    </source>
</evidence>
<dbReference type="OrthoDB" id="292693at2759"/>
<evidence type="ECO:0000256" key="2">
    <source>
        <dbReference type="ARBA" id="ARBA00022729"/>
    </source>
</evidence>
<keyword evidence="5" id="KW-0676">Redox-active center</keyword>
<dbReference type="Pfam" id="PF13462">
    <property type="entry name" value="Thioredoxin_4"/>
    <property type="match status" value="1"/>
</dbReference>
<protein>
    <submittedName>
        <fullName evidence="8">DsbA family protein</fullName>
    </submittedName>
</protein>
<evidence type="ECO:0000313" key="9">
    <source>
        <dbReference type="Proteomes" id="UP000887116"/>
    </source>
</evidence>
<dbReference type="SUPFAM" id="SSF55961">
    <property type="entry name" value="Bet v1-like"/>
    <property type="match status" value="1"/>
</dbReference>
<dbReference type="InterPro" id="IPR012336">
    <property type="entry name" value="Thioredoxin-like_fold"/>
</dbReference>
<feature type="domain" description="Coenzyme Q-binding protein COQ10 START" evidence="6">
    <location>
        <begin position="24"/>
        <end position="93"/>
    </location>
</feature>
<dbReference type="GO" id="GO:0016491">
    <property type="term" value="F:oxidoreductase activity"/>
    <property type="evidence" value="ECO:0007669"/>
    <property type="project" value="UniProtKB-KW"/>
</dbReference>
<dbReference type="Gene3D" id="3.40.30.10">
    <property type="entry name" value="Glutaredoxin"/>
    <property type="match status" value="1"/>
</dbReference>
<dbReference type="SUPFAM" id="SSF52833">
    <property type="entry name" value="Thioredoxin-like"/>
    <property type="match status" value="1"/>
</dbReference>
<dbReference type="InterPro" id="IPR005031">
    <property type="entry name" value="COQ10_START"/>
</dbReference>
<evidence type="ECO:0000256" key="5">
    <source>
        <dbReference type="ARBA" id="ARBA00023284"/>
    </source>
</evidence>
<keyword evidence="9" id="KW-1185">Reference proteome</keyword>
<keyword evidence="3" id="KW-0560">Oxidoreductase</keyword>
<dbReference type="Gene3D" id="1.10.40.80">
    <property type="match status" value="1"/>
</dbReference>
<evidence type="ECO:0000259" key="7">
    <source>
        <dbReference type="Pfam" id="PF13462"/>
    </source>
</evidence>
<dbReference type="AlphaFoldDB" id="A0A8X6HA14"/>
<proteinExistence type="inferred from homology"/>
<dbReference type="Proteomes" id="UP000887116">
    <property type="component" value="Unassembled WGS sequence"/>
</dbReference>
<dbReference type="EMBL" id="BMAO01032504">
    <property type="protein sequence ID" value="GFQ82719.1"/>
    <property type="molecule type" value="Genomic_DNA"/>
</dbReference>
<sequence length="297" mass="34334">MDPILIGLTFMLHQYREQGTFLCSPNEVFQIVIDVERYPDFVPWCKAVYIKEEINNQMVVDLLAAFHGIKGRYTSEVTSLSPSGTNKVVNQHIQKETNEITSKELLSLLPDDKLLGDPKAPILMIEYASLTCYHCSLFHKNVFPKIKEKYIDTGKMLYIFRHFPLDYRGLKAAMLSHCYEKQEDYFNFNKAVFNSIDSWNYYNLSDLTLLQRIAALSNLKQDAFNQCINDKKIMDKIVNDKSLAINKLGITATPIFFIKLNDGKSYIEHNKVKHEGYKELTYLTDVIDKLYGKAIVK</sequence>
<reference evidence="8" key="1">
    <citation type="submission" date="2020-07" db="EMBL/GenBank/DDBJ databases">
        <title>Multicomponent nature underlies the extraordinary mechanical properties of spider dragline silk.</title>
        <authorList>
            <person name="Kono N."/>
            <person name="Nakamura H."/>
            <person name="Mori M."/>
            <person name="Yoshida Y."/>
            <person name="Ohtoshi R."/>
            <person name="Malay A.D."/>
            <person name="Moran D.A.P."/>
            <person name="Tomita M."/>
            <person name="Numata K."/>
            <person name="Arakawa K."/>
        </authorList>
    </citation>
    <scope>NUCLEOTIDE SEQUENCE</scope>
</reference>
<gene>
    <name evidence="8" type="primary">wCauA_07055</name>
    <name evidence="8" type="ORF">TNCT_725201</name>
</gene>
<comment type="caution">
    <text evidence="8">The sequence shown here is derived from an EMBL/GenBank/DDBJ whole genome shotgun (WGS) entry which is preliminary data.</text>
</comment>
<evidence type="ECO:0000259" key="6">
    <source>
        <dbReference type="Pfam" id="PF03364"/>
    </source>
</evidence>
<evidence type="ECO:0000313" key="8">
    <source>
        <dbReference type="EMBL" id="GFQ82719.1"/>
    </source>
</evidence>
<organism evidence="8 9">
    <name type="scientific">Trichonephila clavata</name>
    <name type="common">Joro spider</name>
    <name type="synonym">Nephila clavata</name>
    <dbReference type="NCBI Taxonomy" id="2740835"/>
    <lineage>
        <taxon>Eukaryota</taxon>
        <taxon>Metazoa</taxon>
        <taxon>Ecdysozoa</taxon>
        <taxon>Arthropoda</taxon>
        <taxon>Chelicerata</taxon>
        <taxon>Arachnida</taxon>
        <taxon>Araneae</taxon>
        <taxon>Araneomorphae</taxon>
        <taxon>Entelegynae</taxon>
        <taxon>Araneoidea</taxon>
        <taxon>Nephilidae</taxon>
        <taxon>Trichonephila</taxon>
    </lineage>
</organism>